<organism evidence="1">
    <name type="scientific">Craspedostauros australis</name>
    <dbReference type="NCBI Taxonomy" id="1486917"/>
    <lineage>
        <taxon>Eukaryota</taxon>
        <taxon>Sar</taxon>
        <taxon>Stramenopiles</taxon>
        <taxon>Ochrophyta</taxon>
        <taxon>Bacillariophyta</taxon>
        <taxon>Bacillariophyceae</taxon>
        <taxon>Bacillariophycidae</taxon>
        <taxon>Naviculales</taxon>
        <taxon>Naviculaceae</taxon>
        <taxon>Craspedostauros</taxon>
    </lineage>
</organism>
<proteinExistence type="predicted"/>
<accession>A0A7R9ZR92</accession>
<dbReference type="EMBL" id="HBEF01021493">
    <property type="protein sequence ID" value="CAD8341164.1"/>
    <property type="molecule type" value="Transcribed_RNA"/>
</dbReference>
<dbReference type="AlphaFoldDB" id="A0A7R9ZR92"/>
<protein>
    <submittedName>
        <fullName evidence="1">Uncharacterized protein</fullName>
    </submittedName>
</protein>
<sequence>MVRSRALAPICDRVVAPSAFCCPRRGVTSRDIDGEVGEVWQRRRRCTLVRIAESASLLSLGEFAGFCPRGPPLPLFSFHPRELCTWAILKSTFIVRTMSSSILFSGRNLT</sequence>
<gene>
    <name evidence="1" type="ORF">CAUS1442_LOCUS13299</name>
</gene>
<evidence type="ECO:0000313" key="1">
    <source>
        <dbReference type="EMBL" id="CAD8341164.1"/>
    </source>
</evidence>
<name>A0A7R9ZR92_9STRA</name>
<reference evidence="1" key="1">
    <citation type="submission" date="2021-01" db="EMBL/GenBank/DDBJ databases">
        <authorList>
            <person name="Corre E."/>
            <person name="Pelletier E."/>
            <person name="Niang G."/>
            <person name="Scheremetjew M."/>
            <person name="Finn R."/>
            <person name="Kale V."/>
            <person name="Holt S."/>
            <person name="Cochrane G."/>
            <person name="Meng A."/>
            <person name="Brown T."/>
            <person name="Cohen L."/>
        </authorList>
    </citation>
    <scope>NUCLEOTIDE SEQUENCE</scope>
    <source>
        <strain evidence="1">CCMP3328</strain>
    </source>
</reference>